<evidence type="ECO:0000313" key="8">
    <source>
        <dbReference type="EMBL" id="MBA8928901.1"/>
    </source>
</evidence>
<dbReference type="SMART" id="SM00421">
    <property type="entry name" value="HTH_LUXR"/>
    <property type="match status" value="1"/>
</dbReference>
<protein>
    <submittedName>
        <fullName evidence="8">DNA-binding NarL/FixJ family response regulator</fullName>
    </submittedName>
</protein>
<feature type="modified residue" description="4-aspartylphosphate" evidence="5">
    <location>
        <position position="57"/>
    </location>
</feature>
<dbReference type="SUPFAM" id="SSF52172">
    <property type="entry name" value="CheY-like"/>
    <property type="match status" value="1"/>
</dbReference>
<keyword evidence="9" id="KW-1185">Reference proteome</keyword>
<dbReference type="InterPro" id="IPR016032">
    <property type="entry name" value="Sig_transdc_resp-reg_C-effctor"/>
</dbReference>
<dbReference type="SUPFAM" id="SSF46894">
    <property type="entry name" value="C-terminal effector domain of the bipartite response regulators"/>
    <property type="match status" value="1"/>
</dbReference>
<dbReference type="EMBL" id="JACJID010000004">
    <property type="protein sequence ID" value="MBA8928901.1"/>
    <property type="molecule type" value="Genomic_DNA"/>
</dbReference>
<keyword evidence="2" id="KW-0805">Transcription regulation</keyword>
<keyword evidence="4" id="KW-0804">Transcription</keyword>
<dbReference type="InterPro" id="IPR039420">
    <property type="entry name" value="WalR-like"/>
</dbReference>
<dbReference type="PRINTS" id="PR00038">
    <property type="entry name" value="HTHLUXR"/>
</dbReference>
<dbReference type="PROSITE" id="PS50110">
    <property type="entry name" value="RESPONSE_REGULATORY"/>
    <property type="match status" value="1"/>
</dbReference>
<dbReference type="Proteomes" id="UP000517916">
    <property type="component" value="Unassembled WGS sequence"/>
</dbReference>
<accession>A0ABR6BPR6</accession>
<dbReference type="PANTHER" id="PTHR43214">
    <property type="entry name" value="TWO-COMPONENT RESPONSE REGULATOR"/>
    <property type="match status" value="1"/>
</dbReference>
<organism evidence="8 9">
    <name type="scientific">Kutzneria viridogrisea</name>
    <dbReference type="NCBI Taxonomy" id="47990"/>
    <lineage>
        <taxon>Bacteria</taxon>
        <taxon>Bacillati</taxon>
        <taxon>Actinomycetota</taxon>
        <taxon>Actinomycetes</taxon>
        <taxon>Pseudonocardiales</taxon>
        <taxon>Pseudonocardiaceae</taxon>
        <taxon>Kutzneria</taxon>
    </lineage>
</organism>
<evidence type="ECO:0000313" key="9">
    <source>
        <dbReference type="Proteomes" id="UP000517916"/>
    </source>
</evidence>
<dbReference type="Pfam" id="PF00072">
    <property type="entry name" value="Response_reg"/>
    <property type="match status" value="1"/>
</dbReference>
<proteinExistence type="predicted"/>
<dbReference type="CDD" id="cd17535">
    <property type="entry name" value="REC_NarL-like"/>
    <property type="match status" value="1"/>
</dbReference>
<dbReference type="InterPro" id="IPR001789">
    <property type="entry name" value="Sig_transdc_resp-reg_receiver"/>
</dbReference>
<dbReference type="InterPro" id="IPR011006">
    <property type="entry name" value="CheY-like_superfamily"/>
</dbReference>
<evidence type="ECO:0000256" key="1">
    <source>
        <dbReference type="ARBA" id="ARBA00022553"/>
    </source>
</evidence>
<dbReference type="RefSeq" id="WP_025356055.1">
    <property type="nucleotide sequence ID" value="NZ_BAAABQ010000016.1"/>
</dbReference>
<evidence type="ECO:0000256" key="5">
    <source>
        <dbReference type="PROSITE-ProRule" id="PRU00169"/>
    </source>
</evidence>
<sequence>MTAPVSVLIVDDDPLVRAGLRAILAADRDIRVVAEAEDGGQVAGLVSQHAPDVVLMDVRMPGVDGLTATERLCARAHHAQVIMLTSFSTEDTVLRALRAGATGFLLKDTSPAEIVRAVHRAACGEPVLSPAVTRGLIARLAEPAEDEARELARRRLAELGERELAVAKRVGQGKSNPVIGVELSMSVAAVKAHVSRLLVKLRLRNRLDLALLADAAELTGDQGYEH</sequence>
<comment type="caution">
    <text evidence="8">The sequence shown here is derived from an EMBL/GenBank/DDBJ whole genome shotgun (WGS) entry which is preliminary data.</text>
</comment>
<dbReference type="GO" id="GO:0003677">
    <property type="term" value="F:DNA binding"/>
    <property type="evidence" value="ECO:0007669"/>
    <property type="project" value="UniProtKB-KW"/>
</dbReference>
<evidence type="ECO:0000256" key="4">
    <source>
        <dbReference type="ARBA" id="ARBA00023163"/>
    </source>
</evidence>
<gene>
    <name evidence="8" type="ORF">BC739_006118</name>
</gene>
<dbReference type="InterPro" id="IPR058245">
    <property type="entry name" value="NreC/VraR/RcsB-like_REC"/>
</dbReference>
<dbReference type="SMART" id="SM00448">
    <property type="entry name" value="REC"/>
    <property type="match status" value="1"/>
</dbReference>
<keyword evidence="1 5" id="KW-0597">Phosphoprotein</keyword>
<dbReference type="PANTHER" id="PTHR43214:SF24">
    <property type="entry name" value="TRANSCRIPTIONAL REGULATORY PROTEIN NARL-RELATED"/>
    <property type="match status" value="1"/>
</dbReference>
<keyword evidence="3 8" id="KW-0238">DNA-binding</keyword>
<evidence type="ECO:0000259" key="6">
    <source>
        <dbReference type="PROSITE" id="PS50043"/>
    </source>
</evidence>
<feature type="domain" description="HTH luxR-type" evidence="6">
    <location>
        <begin position="152"/>
        <end position="217"/>
    </location>
</feature>
<feature type="domain" description="Response regulatory" evidence="7">
    <location>
        <begin position="6"/>
        <end position="122"/>
    </location>
</feature>
<name>A0ABR6BPR6_9PSEU</name>
<reference evidence="8 9" key="1">
    <citation type="submission" date="2020-08" db="EMBL/GenBank/DDBJ databases">
        <title>Genomic Encyclopedia of Archaeal and Bacterial Type Strains, Phase II (KMG-II): from individual species to whole genera.</title>
        <authorList>
            <person name="Goeker M."/>
        </authorList>
    </citation>
    <scope>NUCLEOTIDE SEQUENCE [LARGE SCALE GENOMIC DNA]</scope>
    <source>
        <strain evidence="8 9">DSM 43850</strain>
    </source>
</reference>
<evidence type="ECO:0000259" key="7">
    <source>
        <dbReference type="PROSITE" id="PS50110"/>
    </source>
</evidence>
<dbReference type="PROSITE" id="PS50043">
    <property type="entry name" value="HTH_LUXR_2"/>
    <property type="match status" value="1"/>
</dbReference>
<dbReference type="Gene3D" id="3.40.50.2300">
    <property type="match status" value="1"/>
</dbReference>
<evidence type="ECO:0000256" key="2">
    <source>
        <dbReference type="ARBA" id="ARBA00023015"/>
    </source>
</evidence>
<dbReference type="InterPro" id="IPR000792">
    <property type="entry name" value="Tscrpt_reg_LuxR_C"/>
</dbReference>
<dbReference type="Pfam" id="PF00196">
    <property type="entry name" value="GerE"/>
    <property type="match status" value="1"/>
</dbReference>
<evidence type="ECO:0000256" key="3">
    <source>
        <dbReference type="ARBA" id="ARBA00023125"/>
    </source>
</evidence>